<sequence length="86" mass="9648">MSLSQLSFSGLCRNPSQEIGTDSVSLSESSGKDMVVAKEGEFYEARRGSSSAMEEKRKIFFWFRPPGKWVFLECLFTVTVEAVKAK</sequence>
<organism evidence="2 3">
    <name type="scientific">Brassica cretica</name>
    <name type="common">Mustard</name>
    <dbReference type="NCBI Taxonomy" id="69181"/>
    <lineage>
        <taxon>Eukaryota</taxon>
        <taxon>Viridiplantae</taxon>
        <taxon>Streptophyta</taxon>
        <taxon>Embryophyta</taxon>
        <taxon>Tracheophyta</taxon>
        <taxon>Spermatophyta</taxon>
        <taxon>Magnoliopsida</taxon>
        <taxon>eudicotyledons</taxon>
        <taxon>Gunneridae</taxon>
        <taxon>Pentapetalae</taxon>
        <taxon>rosids</taxon>
        <taxon>malvids</taxon>
        <taxon>Brassicales</taxon>
        <taxon>Brassicaceae</taxon>
        <taxon>Brassiceae</taxon>
        <taxon>Brassica</taxon>
    </lineage>
</organism>
<name>A0A8S9SK68_BRACR</name>
<accession>A0A8S9SK68</accession>
<feature type="region of interest" description="Disordered" evidence="1">
    <location>
        <begin position="1"/>
        <end position="29"/>
    </location>
</feature>
<dbReference type="EMBL" id="QGKX02000004">
    <property type="protein sequence ID" value="KAF3602011.1"/>
    <property type="molecule type" value="Genomic_DNA"/>
</dbReference>
<evidence type="ECO:0000313" key="3">
    <source>
        <dbReference type="Proteomes" id="UP000712600"/>
    </source>
</evidence>
<dbReference type="Proteomes" id="UP000712600">
    <property type="component" value="Unassembled WGS sequence"/>
</dbReference>
<comment type="caution">
    <text evidence="2">The sequence shown here is derived from an EMBL/GenBank/DDBJ whole genome shotgun (WGS) entry which is preliminary data.</text>
</comment>
<proteinExistence type="predicted"/>
<evidence type="ECO:0000313" key="2">
    <source>
        <dbReference type="EMBL" id="KAF3602011.1"/>
    </source>
</evidence>
<gene>
    <name evidence="2" type="ORF">F2Q69_00038646</name>
</gene>
<reference evidence="2" key="1">
    <citation type="submission" date="2019-12" db="EMBL/GenBank/DDBJ databases">
        <title>Genome sequencing and annotation of Brassica cretica.</title>
        <authorList>
            <person name="Studholme D.J."/>
            <person name="Sarris P."/>
        </authorList>
    </citation>
    <scope>NUCLEOTIDE SEQUENCE</scope>
    <source>
        <strain evidence="2">PFS-109/04</strain>
        <tissue evidence="2">Leaf</tissue>
    </source>
</reference>
<protein>
    <submittedName>
        <fullName evidence="2">Uncharacterized protein</fullName>
    </submittedName>
</protein>
<evidence type="ECO:0000256" key="1">
    <source>
        <dbReference type="SAM" id="MobiDB-lite"/>
    </source>
</evidence>
<dbReference type="AlphaFoldDB" id="A0A8S9SK68"/>